<keyword evidence="2" id="KW-1185">Reference proteome</keyword>
<comment type="caution">
    <text evidence="1">The sequence shown here is derived from an EMBL/GenBank/DDBJ whole genome shotgun (WGS) entry which is preliminary data.</text>
</comment>
<accession>A0A1J7C4J6</accession>
<evidence type="ECO:0008006" key="3">
    <source>
        <dbReference type="Google" id="ProtNLM"/>
    </source>
</evidence>
<dbReference type="Proteomes" id="UP000182826">
    <property type="component" value="Unassembled WGS sequence"/>
</dbReference>
<proteinExistence type="predicted"/>
<gene>
    <name evidence="1" type="ORF">BKM63_17275</name>
</gene>
<name>A0A1J7C4J6_FLAJO</name>
<organism evidence="1 2">
    <name type="scientific">Flavobacterium johnsoniae</name>
    <name type="common">Cytophaga johnsonae</name>
    <dbReference type="NCBI Taxonomy" id="986"/>
    <lineage>
        <taxon>Bacteria</taxon>
        <taxon>Pseudomonadati</taxon>
        <taxon>Bacteroidota</taxon>
        <taxon>Flavobacteriia</taxon>
        <taxon>Flavobacteriales</taxon>
        <taxon>Flavobacteriaceae</taxon>
        <taxon>Flavobacterium</taxon>
    </lineage>
</organism>
<sequence>MKSQNRNLFIILLFFLSLLNSYAQKDISKLFFNLPLESSRDSIYCSIKKYGFIEESTNRTVWQNKKIIKTFSGYLDVKTLGNTLADSVKIQLSTASSFIENDNYYQNLLIVWNYHHFSNVKTAKEFYQVKKNEIKKIVSEKPYHFNNYFEDGTITAGYSDTFYEEKGDREVSIELKRKKKEYHIILGYQRNEGEKKLRGELIPKKELIVREIDSKNLFQSNNVQQAPVIEKCSTENDKSIECLKRNIAGHISNDIDFESFGLTAGAHRVFLKFVIDKNAEIINIKVSHKNTKLCQEIMQSINELNIIEPAINKGIKVDFLVDIPLTITIEN</sequence>
<dbReference type="RefSeq" id="WP_071637819.1">
    <property type="nucleotide sequence ID" value="NZ_MLFK01000009.1"/>
</dbReference>
<reference evidence="1 2" key="1">
    <citation type="submission" date="2016-10" db="EMBL/GenBank/DDBJ databases">
        <title>Draft Genome Sequence of Rhizobacteria Flavobacterium johnsoniae CI04.</title>
        <authorList>
            <person name="Bravo J.I."/>
            <person name="Lozano G.L."/>
            <person name="Handelsman J."/>
        </authorList>
    </citation>
    <scope>NUCLEOTIDE SEQUENCE [LARGE SCALE GENOMIC DNA]</scope>
    <source>
        <strain evidence="1 2">CI04</strain>
    </source>
</reference>
<evidence type="ECO:0000313" key="2">
    <source>
        <dbReference type="Proteomes" id="UP000182826"/>
    </source>
</evidence>
<evidence type="ECO:0000313" key="1">
    <source>
        <dbReference type="EMBL" id="OIV40617.1"/>
    </source>
</evidence>
<dbReference type="AlphaFoldDB" id="A0A1J7C4J6"/>
<protein>
    <recommendedName>
        <fullName evidence="3">TonB C-terminal domain-containing protein</fullName>
    </recommendedName>
</protein>
<dbReference type="EMBL" id="MLFK01000009">
    <property type="protein sequence ID" value="OIV40617.1"/>
    <property type="molecule type" value="Genomic_DNA"/>
</dbReference>
<dbReference type="OrthoDB" id="1333572at2"/>